<protein>
    <submittedName>
        <fullName evidence="1">Uncharacterized protein</fullName>
    </submittedName>
</protein>
<dbReference type="AlphaFoldDB" id="A0A2Z6S5H2"/>
<dbReference type="EMBL" id="BEXD01004392">
    <property type="protein sequence ID" value="GBC10526.1"/>
    <property type="molecule type" value="Genomic_DNA"/>
</dbReference>
<gene>
    <name evidence="1" type="ORF">RclHR1_00970027</name>
</gene>
<keyword evidence="2" id="KW-1185">Reference proteome</keyword>
<reference evidence="1 2" key="1">
    <citation type="submission" date="2017-11" db="EMBL/GenBank/DDBJ databases">
        <title>The genome of Rhizophagus clarus HR1 reveals common genetic basis of auxotrophy among arbuscular mycorrhizal fungi.</title>
        <authorList>
            <person name="Kobayashi Y."/>
        </authorList>
    </citation>
    <scope>NUCLEOTIDE SEQUENCE [LARGE SCALE GENOMIC DNA]</scope>
    <source>
        <strain evidence="1 2">HR1</strain>
    </source>
</reference>
<comment type="caution">
    <text evidence="1">The sequence shown here is derived from an EMBL/GenBank/DDBJ whole genome shotgun (WGS) entry which is preliminary data.</text>
</comment>
<evidence type="ECO:0000313" key="2">
    <source>
        <dbReference type="Proteomes" id="UP000247702"/>
    </source>
</evidence>
<evidence type="ECO:0000313" key="1">
    <source>
        <dbReference type="EMBL" id="GBC10526.1"/>
    </source>
</evidence>
<organism evidence="1 2">
    <name type="scientific">Rhizophagus clarus</name>
    <dbReference type="NCBI Taxonomy" id="94130"/>
    <lineage>
        <taxon>Eukaryota</taxon>
        <taxon>Fungi</taxon>
        <taxon>Fungi incertae sedis</taxon>
        <taxon>Mucoromycota</taxon>
        <taxon>Glomeromycotina</taxon>
        <taxon>Glomeromycetes</taxon>
        <taxon>Glomerales</taxon>
        <taxon>Glomeraceae</taxon>
        <taxon>Rhizophagus</taxon>
    </lineage>
</organism>
<name>A0A2Z6S5H2_9GLOM</name>
<sequence>MNLQTQDQMANLLTQKQMEPEEVTLTEIKNRFIEILFTRDPVIEIKRPGKKAFLDFIPKEPQPPKVQSVDIVVKLLDRVKFPAQSGKMLNDETETMRVCLKTCVTKII</sequence>
<accession>A0A2Z6S5H2</accession>
<dbReference type="Proteomes" id="UP000247702">
    <property type="component" value="Unassembled WGS sequence"/>
</dbReference>
<proteinExistence type="predicted"/>